<dbReference type="InterPro" id="IPR054189">
    <property type="entry name" value="DUF6894"/>
</dbReference>
<accession>A0A2U8WAK8</accession>
<gene>
    <name evidence="2" type="ORF">DK389_25200</name>
</gene>
<name>A0A2U8WAK8_9HYPH</name>
<proteinExistence type="predicted"/>
<evidence type="ECO:0000313" key="3">
    <source>
        <dbReference type="Proteomes" id="UP000245926"/>
    </source>
</evidence>
<dbReference type="OrthoDB" id="8020695at2"/>
<protein>
    <recommendedName>
        <fullName evidence="1">DUF6894 domain-containing protein</fullName>
    </recommendedName>
</protein>
<dbReference type="AlphaFoldDB" id="A0A2U8WAK8"/>
<sequence>MPWYFFDVLHDGDDVTRDHKGVDLPDMDAAQSHAIGIWHRIIEERAGGGRDPQHWNVAILDVHGTVLALVPMPTGPDGGPPAMG</sequence>
<dbReference type="KEGG" id="mets:DK389_25200"/>
<dbReference type="RefSeq" id="WP_109893763.1">
    <property type="nucleotide sequence ID" value="NZ_CP029550.1"/>
</dbReference>
<dbReference type="EMBL" id="CP029550">
    <property type="protein sequence ID" value="AWN43193.1"/>
    <property type="molecule type" value="Genomic_DNA"/>
</dbReference>
<dbReference type="Pfam" id="PF21834">
    <property type="entry name" value="DUF6894"/>
    <property type="match status" value="1"/>
</dbReference>
<keyword evidence="3" id="KW-1185">Reference proteome</keyword>
<evidence type="ECO:0000313" key="2">
    <source>
        <dbReference type="EMBL" id="AWN43193.1"/>
    </source>
</evidence>
<feature type="domain" description="DUF6894" evidence="1">
    <location>
        <begin position="4"/>
        <end position="72"/>
    </location>
</feature>
<dbReference type="Proteomes" id="UP000245926">
    <property type="component" value="Chromosome"/>
</dbReference>
<organism evidence="2 3">
    <name type="scientific">Methylobacterium durans</name>
    <dbReference type="NCBI Taxonomy" id="2202825"/>
    <lineage>
        <taxon>Bacteria</taxon>
        <taxon>Pseudomonadati</taxon>
        <taxon>Pseudomonadota</taxon>
        <taxon>Alphaproteobacteria</taxon>
        <taxon>Hyphomicrobiales</taxon>
        <taxon>Methylobacteriaceae</taxon>
        <taxon>Methylobacterium</taxon>
    </lineage>
</organism>
<reference evidence="3" key="1">
    <citation type="submission" date="2018-05" db="EMBL/GenBank/DDBJ databases">
        <title>Complete Genome Sequence of Methylobacterium sp. 17SD2-17.</title>
        <authorList>
            <person name="Srinivasan S."/>
        </authorList>
    </citation>
    <scope>NUCLEOTIDE SEQUENCE [LARGE SCALE GENOMIC DNA]</scope>
    <source>
        <strain evidence="3">17SD2-17</strain>
    </source>
</reference>
<evidence type="ECO:0000259" key="1">
    <source>
        <dbReference type="Pfam" id="PF21834"/>
    </source>
</evidence>